<name>H2ZCS4_CIOSA</name>
<evidence type="ECO:0000313" key="2">
    <source>
        <dbReference type="Proteomes" id="UP000007875"/>
    </source>
</evidence>
<reference evidence="1" key="3">
    <citation type="submission" date="2025-09" db="UniProtKB">
        <authorList>
            <consortium name="Ensembl"/>
        </authorList>
    </citation>
    <scope>IDENTIFICATION</scope>
</reference>
<dbReference type="Proteomes" id="UP000007875">
    <property type="component" value="Unassembled WGS sequence"/>
</dbReference>
<dbReference type="InParanoid" id="H2ZCS4"/>
<protein>
    <submittedName>
        <fullName evidence="1">Uncharacterized protein</fullName>
    </submittedName>
</protein>
<reference evidence="1" key="2">
    <citation type="submission" date="2025-08" db="UniProtKB">
        <authorList>
            <consortium name="Ensembl"/>
        </authorList>
    </citation>
    <scope>IDENTIFICATION</scope>
</reference>
<dbReference type="Ensembl" id="ENSCSAVT00000015567.1">
    <property type="protein sequence ID" value="ENSCSAVP00000015390.1"/>
    <property type="gene ID" value="ENSCSAVG00000009035.1"/>
</dbReference>
<proteinExistence type="predicted"/>
<keyword evidence="2" id="KW-1185">Reference proteome</keyword>
<reference evidence="2" key="1">
    <citation type="submission" date="2003-08" db="EMBL/GenBank/DDBJ databases">
        <authorList>
            <person name="Birren B."/>
            <person name="Nusbaum C."/>
            <person name="Abebe A."/>
            <person name="Abouelleil A."/>
            <person name="Adekoya E."/>
            <person name="Ait-zahra M."/>
            <person name="Allen N."/>
            <person name="Allen T."/>
            <person name="An P."/>
            <person name="Anderson M."/>
            <person name="Anderson S."/>
            <person name="Arachchi H."/>
            <person name="Armbruster J."/>
            <person name="Bachantsang P."/>
            <person name="Baldwin J."/>
            <person name="Barry A."/>
            <person name="Bayul T."/>
            <person name="Blitshsteyn B."/>
            <person name="Bloom T."/>
            <person name="Blye J."/>
            <person name="Boguslavskiy L."/>
            <person name="Borowsky M."/>
            <person name="Boukhgalter B."/>
            <person name="Brunache A."/>
            <person name="Butler J."/>
            <person name="Calixte N."/>
            <person name="Calvo S."/>
            <person name="Camarata J."/>
            <person name="Campo K."/>
            <person name="Chang J."/>
            <person name="Cheshatsang Y."/>
            <person name="Citroen M."/>
            <person name="Collymore A."/>
            <person name="Considine T."/>
            <person name="Cook A."/>
            <person name="Cooke P."/>
            <person name="Corum B."/>
            <person name="Cuomo C."/>
            <person name="David R."/>
            <person name="Dawoe T."/>
            <person name="Degray S."/>
            <person name="Dodge S."/>
            <person name="Dooley K."/>
            <person name="Dorje P."/>
            <person name="Dorjee K."/>
            <person name="Dorris L."/>
            <person name="Duffey N."/>
            <person name="Dupes A."/>
            <person name="Elkins T."/>
            <person name="Engels R."/>
            <person name="Erickson J."/>
            <person name="Farina A."/>
            <person name="Faro S."/>
            <person name="Ferreira P."/>
            <person name="Fischer H."/>
            <person name="Fitzgerald M."/>
            <person name="Foley K."/>
            <person name="Gage D."/>
            <person name="Galagan J."/>
            <person name="Gearin G."/>
            <person name="Gnerre S."/>
            <person name="Gnirke A."/>
            <person name="Goyette A."/>
            <person name="Graham J."/>
            <person name="Grandbois E."/>
            <person name="Gyaltsen K."/>
            <person name="Hafez N."/>
            <person name="Hagopian D."/>
            <person name="Hagos B."/>
            <person name="Hall J."/>
            <person name="Hatcher B."/>
            <person name="Heller A."/>
            <person name="Higgins H."/>
            <person name="Honan T."/>
            <person name="Horn A."/>
            <person name="Houde N."/>
            <person name="Hughes L."/>
            <person name="Hulme W."/>
            <person name="Husby E."/>
            <person name="Iliev I."/>
            <person name="Jaffe D."/>
            <person name="Jones C."/>
            <person name="Kamal M."/>
            <person name="Kamat A."/>
            <person name="Kamvysselis M."/>
            <person name="Karlsson E."/>
            <person name="Kells C."/>
            <person name="Kieu A."/>
            <person name="Kisner P."/>
            <person name="Kodira C."/>
            <person name="Kulbokas E."/>
            <person name="Labutti K."/>
            <person name="Lama D."/>
            <person name="Landers T."/>
            <person name="Leger J."/>
            <person name="Levine S."/>
            <person name="Lewis D."/>
            <person name="Lewis T."/>
            <person name="Lindblad-toh K."/>
            <person name="Liu X."/>
            <person name="Lokyitsang T."/>
            <person name="Lokyitsang Y."/>
            <person name="Lucien O."/>
            <person name="Lui A."/>
            <person name="Ma L.J."/>
            <person name="Mabbitt R."/>
            <person name="Macdonald J."/>
            <person name="Maclean C."/>
            <person name="Major J."/>
            <person name="Manning J."/>
            <person name="Marabella R."/>
            <person name="Maru K."/>
            <person name="Matthews C."/>
            <person name="Mauceli E."/>
            <person name="Mccarthy M."/>
            <person name="Mcdonough S."/>
            <person name="Mcghee T."/>
            <person name="Meldrim J."/>
            <person name="Meneus L."/>
            <person name="Mesirov J."/>
            <person name="Mihalev A."/>
            <person name="Mihova T."/>
            <person name="Mikkelsen T."/>
            <person name="Mlenga V."/>
            <person name="Moru K."/>
            <person name="Mozes J."/>
            <person name="Mulrain L."/>
            <person name="Munson G."/>
            <person name="Naylor J."/>
            <person name="Newes C."/>
            <person name="Nguyen C."/>
            <person name="Nguyen N."/>
            <person name="Nguyen T."/>
            <person name="Nicol R."/>
            <person name="Nielsen C."/>
            <person name="Nizzari M."/>
            <person name="Norbu C."/>
            <person name="Norbu N."/>
            <person name="O'donnell P."/>
            <person name="Okoawo O."/>
            <person name="O'leary S."/>
            <person name="Omotosho B."/>
            <person name="O'neill K."/>
            <person name="Osman S."/>
            <person name="Parker S."/>
            <person name="Perrin D."/>
            <person name="Phunkhang P."/>
            <person name="Piqani B."/>
            <person name="Purcell S."/>
            <person name="Rachupka T."/>
            <person name="Ramasamy U."/>
            <person name="Rameau R."/>
            <person name="Ray V."/>
            <person name="Raymond C."/>
            <person name="Retta R."/>
            <person name="Richardson S."/>
            <person name="Rise C."/>
            <person name="Rodriguez J."/>
            <person name="Rogers J."/>
            <person name="Rogov P."/>
            <person name="Rutman M."/>
            <person name="Schupbach R."/>
            <person name="Seaman C."/>
            <person name="Settipalli S."/>
            <person name="Sharpe T."/>
            <person name="Sheridan J."/>
            <person name="Sherpa N."/>
            <person name="Shi J."/>
            <person name="Smirnov S."/>
            <person name="Smith C."/>
            <person name="Sougnez C."/>
            <person name="Spencer B."/>
            <person name="Stalker J."/>
            <person name="Stange-thomann N."/>
            <person name="Stavropoulos S."/>
            <person name="Stetson K."/>
            <person name="Stone C."/>
            <person name="Stone S."/>
            <person name="Stubbs M."/>
            <person name="Talamas J."/>
            <person name="Tchuinga P."/>
            <person name="Tenzing P."/>
            <person name="Tesfaye S."/>
            <person name="Theodore J."/>
            <person name="Thoulutsang Y."/>
            <person name="Topham K."/>
            <person name="Towey S."/>
            <person name="Tsamla T."/>
            <person name="Tsomo N."/>
            <person name="Vallee D."/>
            <person name="Vassiliev H."/>
            <person name="Venkataraman V."/>
            <person name="Vinson J."/>
            <person name="Vo A."/>
            <person name="Wade C."/>
            <person name="Wang S."/>
            <person name="Wangchuk T."/>
            <person name="Wangdi T."/>
            <person name="Whittaker C."/>
            <person name="Wilkinson J."/>
            <person name="Wu Y."/>
            <person name="Wyman D."/>
            <person name="Yadav S."/>
            <person name="Yang S."/>
            <person name="Yang X."/>
            <person name="Yeager S."/>
            <person name="Yee E."/>
            <person name="Young G."/>
            <person name="Zainoun J."/>
            <person name="Zembeck L."/>
            <person name="Zimmer A."/>
            <person name="Zody M."/>
            <person name="Lander E."/>
        </authorList>
    </citation>
    <scope>NUCLEOTIDE SEQUENCE [LARGE SCALE GENOMIC DNA]</scope>
</reference>
<evidence type="ECO:0000313" key="1">
    <source>
        <dbReference type="Ensembl" id="ENSCSAVP00000015390.1"/>
    </source>
</evidence>
<organism evidence="1 2">
    <name type="scientific">Ciona savignyi</name>
    <name type="common">Pacific transparent sea squirt</name>
    <dbReference type="NCBI Taxonomy" id="51511"/>
    <lineage>
        <taxon>Eukaryota</taxon>
        <taxon>Metazoa</taxon>
        <taxon>Chordata</taxon>
        <taxon>Tunicata</taxon>
        <taxon>Ascidiacea</taxon>
        <taxon>Phlebobranchia</taxon>
        <taxon>Cionidae</taxon>
        <taxon>Ciona</taxon>
    </lineage>
</organism>
<accession>H2ZCS4</accession>
<sequence>MKDYVQHCLYKSRLFGYFLSNFRYRGQDASSAYDSICGTEIQNKLDVLSGIFQALFPHGYILWGIETRKNMLLILCKAAK</sequence>
<dbReference type="HOGENOM" id="CLU_2596154_0_0_1"/>
<dbReference type="AlphaFoldDB" id="H2ZCS4"/>